<evidence type="ECO:0000313" key="2">
    <source>
        <dbReference type="Proteomes" id="UP001370490"/>
    </source>
</evidence>
<reference evidence="1 2" key="1">
    <citation type="submission" date="2023-12" db="EMBL/GenBank/DDBJ databases">
        <title>A high-quality genome assembly for Dillenia turbinata (Dilleniales).</title>
        <authorList>
            <person name="Chanderbali A."/>
        </authorList>
    </citation>
    <scope>NUCLEOTIDE SEQUENCE [LARGE SCALE GENOMIC DNA]</scope>
    <source>
        <strain evidence="1">LSX21</strain>
        <tissue evidence="1">Leaf</tissue>
    </source>
</reference>
<dbReference type="InterPro" id="IPR029063">
    <property type="entry name" value="SAM-dependent_MTases_sf"/>
</dbReference>
<comment type="caution">
    <text evidence="1">The sequence shown here is derived from an EMBL/GenBank/DDBJ whole genome shotgun (WGS) entry which is preliminary data.</text>
</comment>
<organism evidence="1 2">
    <name type="scientific">Dillenia turbinata</name>
    <dbReference type="NCBI Taxonomy" id="194707"/>
    <lineage>
        <taxon>Eukaryota</taxon>
        <taxon>Viridiplantae</taxon>
        <taxon>Streptophyta</taxon>
        <taxon>Embryophyta</taxon>
        <taxon>Tracheophyta</taxon>
        <taxon>Spermatophyta</taxon>
        <taxon>Magnoliopsida</taxon>
        <taxon>eudicotyledons</taxon>
        <taxon>Gunneridae</taxon>
        <taxon>Pentapetalae</taxon>
        <taxon>Dilleniales</taxon>
        <taxon>Dilleniaceae</taxon>
        <taxon>Dillenia</taxon>
    </lineage>
</organism>
<keyword evidence="1" id="KW-0808">Transferase</keyword>
<proteinExistence type="predicted"/>
<dbReference type="GO" id="GO:0008168">
    <property type="term" value="F:methyltransferase activity"/>
    <property type="evidence" value="ECO:0007669"/>
    <property type="project" value="UniProtKB-KW"/>
</dbReference>
<sequence>MPPLPRGEFHLLLQNNYDILQAATFAVSITFMLPKFWKRDGNVRGSIPGRSGLPFSVKQWLFSTLQIVPKDAMILSKNEDCDKSGLHNDSQGQVEEEKLDSYDIHIYAASKGEIEDGIKKEGSFEMEQFEMIEFEDDLCEQGPTIGEKVAA</sequence>
<dbReference type="InterPro" id="IPR005299">
    <property type="entry name" value="MeTrfase_7"/>
</dbReference>
<gene>
    <name evidence="1" type="ORF">RJ641_010982</name>
</gene>
<dbReference type="EMBL" id="JBAMMX010000018">
    <property type="protein sequence ID" value="KAK6922678.1"/>
    <property type="molecule type" value="Genomic_DNA"/>
</dbReference>
<name>A0AAN8V7I2_9MAGN</name>
<dbReference type="SUPFAM" id="SSF53335">
    <property type="entry name" value="S-adenosyl-L-methionine-dependent methyltransferases"/>
    <property type="match status" value="1"/>
</dbReference>
<keyword evidence="1" id="KW-0489">Methyltransferase</keyword>
<dbReference type="Proteomes" id="UP001370490">
    <property type="component" value="Unassembled WGS sequence"/>
</dbReference>
<accession>A0AAN8V7I2</accession>
<evidence type="ECO:0000313" key="1">
    <source>
        <dbReference type="EMBL" id="KAK6922678.1"/>
    </source>
</evidence>
<keyword evidence="2" id="KW-1185">Reference proteome</keyword>
<protein>
    <submittedName>
        <fullName evidence="1">SAM dependent carboxyl methyltransferase</fullName>
    </submittedName>
</protein>
<dbReference type="GO" id="GO:0032259">
    <property type="term" value="P:methylation"/>
    <property type="evidence" value="ECO:0007669"/>
    <property type="project" value="UniProtKB-KW"/>
</dbReference>
<dbReference type="AlphaFoldDB" id="A0AAN8V7I2"/>
<dbReference type="Gene3D" id="3.40.50.150">
    <property type="entry name" value="Vaccinia Virus protein VP39"/>
    <property type="match status" value="1"/>
</dbReference>
<dbReference type="Pfam" id="PF03492">
    <property type="entry name" value="Methyltransf_7"/>
    <property type="match status" value="1"/>
</dbReference>